<evidence type="ECO:0000256" key="6">
    <source>
        <dbReference type="ARBA" id="ARBA00022605"/>
    </source>
</evidence>
<gene>
    <name evidence="11 13" type="primary">rocD</name>
    <name evidence="13" type="ORF">AAIK43_09580</name>
    <name evidence="12" type="ORF">FOC81_12570</name>
</gene>
<name>A0A427WMH5_ACHDE</name>
<evidence type="ECO:0000256" key="7">
    <source>
        <dbReference type="ARBA" id="ARBA00022650"/>
    </source>
</evidence>
<dbReference type="OrthoDB" id="3398487at2"/>
<dbReference type="GO" id="GO:0030170">
    <property type="term" value="F:pyridoxal phosphate binding"/>
    <property type="evidence" value="ECO:0007669"/>
    <property type="project" value="UniProtKB-UniRule"/>
</dbReference>
<dbReference type="Pfam" id="PF00202">
    <property type="entry name" value="Aminotran_3"/>
    <property type="match status" value="1"/>
</dbReference>
<dbReference type="PIRSF" id="PIRSF000521">
    <property type="entry name" value="Transaminase_4ab_Lys_Orn"/>
    <property type="match status" value="1"/>
</dbReference>
<dbReference type="Gene3D" id="3.40.640.10">
    <property type="entry name" value="Type I PLP-dependent aspartate aminotransferase-like (Major domain)"/>
    <property type="match status" value="1"/>
</dbReference>
<feature type="modified residue" description="N6-(pyridoxal phosphate)lysine" evidence="11">
    <location>
        <position position="266"/>
    </location>
</feature>
<dbReference type="GO" id="GO:0005737">
    <property type="term" value="C:cytoplasm"/>
    <property type="evidence" value="ECO:0007669"/>
    <property type="project" value="UniProtKB-SubCell"/>
</dbReference>
<dbReference type="InterPro" id="IPR015424">
    <property type="entry name" value="PyrdxlP-dep_Trfase"/>
</dbReference>
<keyword evidence="9 11" id="KW-0663">Pyridoxal phosphate</keyword>
<dbReference type="Proteomes" id="UP000509782">
    <property type="component" value="Chromosome"/>
</dbReference>
<dbReference type="InterPro" id="IPR049704">
    <property type="entry name" value="Aminotrans_3_PPA_site"/>
</dbReference>
<proteinExistence type="inferred from homology"/>
<keyword evidence="7 11" id="KW-0641">Proline biosynthesis</keyword>
<dbReference type="SUPFAM" id="SSF53383">
    <property type="entry name" value="PLP-dependent transferases"/>
    <property type="match status" value="1"/>
</dbReference>
<evidence type="ECO:0000256" key="9">
    <source>
        <dbReference type="ARBA" id="ARBA00022898"/>
    </source>
</evidence>
<keyword evidence="8 11" id="KW-0808">Transferase</keyword>
<dbReference type="GO" id="GO:0055129">
    <property type="term" value="P:L-proline biosynthetic process"/>
    <property type="evidence" value="ECO:0007669"/>
    <property type="project" value="UniProtKB-UniRule"/>
</dbReference>
<comment type="similarity">
    <text evidence="11">Belongs to the class-III pyridoxal-phosphate-dependent aminotransferase family. OAT subfamily.</text>
</comment>
<evidence type="ECO:0000256" key="11">
    <source>
        <dbReference type="HAMAP-Rule" id="MF_01689"/>
    </source>
</evidence>
<dbReference type="HAMAP" id="MF_01689">
    <property type="entry name" value="Ornith_aminotrans_3"/>
    <property type="match status" value="1"/>
</dbReference>
<sequence length="412" mass="44288">MSAVLDTPSGPPSAASHRDQVEDQLGAHNYHPLDVVIARGSGVWLYDVEGRRYLDCLSAYSAVNQGHCHPAILAAMTEQAQKLTLTSRAFRHDQMAPFYEDLARLTGAHKILPMNSGAEAVETAIKAVRKWGYEVRGVPAERAEIIVCANNFHGRTLGIVGFSTDPDAYGNYGPFAPGFRIVPFGDYAAFDAAITPNTVAFLVEPIQGEAGVVLPPAGYFTRVRQRCTELGITLILDEIQTGLGRTGKLLAEEHEGIEADVTLIGKALSGGFYPVSAVLSNADVLGVFQPGQHGSTFGGNPLACAIARAALRVLTEEGMIENAAAMGEYFLERLRALPGPVREARGRGLMLAVELEPDAGGARLWCERLQARGMLVKDTHGHTLRLSPPLIVTREQIDWACDQLAAVLSAPR</sequence>
<dbReference type="NCBIfam" id="TIGR01885">
    <property type="entry name" value="Orn_aminotrans"/>
    <property type="match status" value="1"/>
</dbReference>
<evidence type="ECO:0000256" key="10">
    <source>
        <dbReference type="ARBA" id="ARBA00030587"/>
    </source>
</evidence>
<dbReference type="Proteomes" id="UP001446337">
    <property type="component" value="Chromosome"/>
</dbReference>
<evidence type="ECO:0000256" key="8">
    <source>
        <dbReference type="ARBA" id="ARBA00022679"/>
    </source>
</evidence>
<keyword evidence="15" id="KW-1185">Reference proteome</keyword>
<dbReference type="EMBL" id="CP054569">
    <property type="protein sequence ID" value="QKQ47483.1"/>
    <property type="molecule type" value="Genomic_DNA"/>
</dbReference>
<evidence type="ECO:0000256" key="5">
    <source>
        <dbReference type="ARBA" id="ARBA00022576"/>
    </source>
</evidence>
<dbReference type="GO" id="GO:0004587">
    <property type="term" value="F:ornithine aminotransferase activity"/>
    <property type="evidence" value="ECO:0007669"/>
    <property type="project" value="UniProtKB-UniRule"/>
</dbReference>
<dbReference type="RefSeq" id="WP_088146302.1">
    <property type="nucleotide sequence ID" value="NZ_CADIKP010000014.1"/>
</dbReference>
<dbReference type="InterPro" id="IPR050103">
    <property type="entry name" value="Class-III_PLP-dep_AT"/>
</dbReference>
<organism evidence="12 14">
    <name type="scientific">Achromobacter denitrificans</name>
    <name type="common">Alcaligenes denitrificans</name>
    <dbReference type="NCBI Taxonomy" id="32002"/>
    <lineage>
        <taxon>Bacteria</taxon>
        <taxon>Pseudomonadati</taxon>
        <taxon>Pseudomonadota</taxon>
        <taxon>Betaproteobacteria</taxon>
        <taxon>Burkholderiales</taxon>
        <taxon>Alcaligenaceae</taxon>
        <taxon>Achromobacter</taxon>
    </lineage>
</organism>
<dbReference type="EC" id="2.6.1.13" evidence="3 11"/>
<evidence type="ECO:0000313" key="13">
    <source>
        <dbReference type="EMBL" id="XAN18267.1"/>
    </source>
</evidence>
<evidence type="ECO:0000256" key="1">
    <source>
        <dbReference type="ARBA" id="ARBA00001933"/>
    </source>
</evidence>
<reference evidence="12 14" key="1">
    <citation type="submission" date="2020-05" db="EMBL/GenBank/DDBJ databases">
        <title>FDA dAtabase for Regulatory Grade micrObial Sequences (FDA-ARGOS): Supporting development and validation of Infectious Disease Dx tests.</title>
        <authorList>
            <person name="Sproer C."/>
            <person name="Gronow S."/>
            <person name="Severitt S."/>
            <person name="Schroder I."/>
            <person name="Tallon L."/>
            <person name="Sadzewicz L."/>
            <person name="Zhao X."/>
            <person name="Vavikolanu K."/>
            <person name="Mehta A."/>
            <person name="Aluvathingal J."/>
            <person name="Nadendla S."/>
            <person name="Myers T."/>
            <person name="Yan Y."/>
            <person name="Sichtig H."/>
        </authorList>
    </citation>
    <scope>NUCLEOTIDE SEQUENCE [LARGE SCALE GENOMIC DNA]</scope>
    <source>
        <strain evidence="12 14">FDAARGOS_787</strain>
    </source>
</reference>
<evidence type="ECO:0000256" key="3">
    <source>
        <dbReference type="ARBA" id="ARBA00012924"/>
    </source>
</evidence>
<dbReference type="UniPathway" id="UPA00098">
    <property type="reaction ID" value="UER00358"/>
</dbReference>
<evidence type="ECO:0000256" key="2">
    <source>
        <dbReference type="ARBA" id="ARBA00004998"/>
    </source>
</evidence>
<dbReference type="PANTHER" id="PTHR11986">
    <property type="entry name" value="AMINOTRANSFERASE CLASS III"/>
    <property type="match status" value="1"/>
</dbReference>
<dbReference type="GO" id="GO:0042802">
    <property type="term" value="F:identical protein binding"/>
    <property type="evidence" value="ECO:0007669"/>
    <property type="project" value="TreeGrafter"/>
</dbReference>
<reference evidence="13 15" key="2">
    <citation type="submission" date="2024-05" db="EMBL/GenBank/DDBJ databases">
        <title>Achromobacter denitrificans. BP1, complete genome.</title>
        <authorList>
            <person name="Zhang B."/>
        </authorList>
    </citation>
    <scope>NUCLEOTIDE SEQUENCE [LARGE SCALE GENOMIC DNA]</scope>
    <source>
        <strain evidence="13 15">BP1</strain>
    </source>
</reference>
<keyword evidence="5 11" id="KW-0032">Aminotransferase</keyword>
<keyword evidence="6 11" id="KW-0028">Amino-acid biosynthesis</keyword>
<protein>
    <recommendedName>
        <fullName evidence="3 11">Ornithine aminotransferase</fullName>
        <shortName evidence="11">OAT</shortName>
        <ecNumber evidence="3 11">2.6.1.13</ecNumber>
    </recommendedName>
    <alternativeName>
        <fullName evidence="10 11">Ornithine--oxo-acid aminotransferase</fullName>
    </alternativeName>
</protein>
<dbReference type="InterPro" id="IPR015422">
    <property type="entry name" value="PyrdxlP-dep_Trfase_small"/>
</dbReference>
<evidence type="ECO:0000313" key="14">
    <source>
        <dbReference type="Proteomes" id="UP000509782"/>
    </source>
</evidence>
<dbReference type="AlphaFoldDB" id="A0A427WMH5"/>
<dbReference type="InterPro" id="IPR034757">
    <property type="entry name" value="Ornith_aminotrans_bact"/>
</dbReference>
<dbReference type="InterPro" id="IPR015421">
    <property type="entry name" value="PyrdxlP-dep_Trfase_major"/>
</dbReference>
<evidence type="ECO:0000256" key="4">
    <source>
        <dbReference type="ARBA" id="ARBA00022490"/>
    </source>
</evidence>
<comment type="subcellular location">
    <subcellularLocation>
        <location evidence="11">Cytoplasm</location>
    </subcellularLocation>
</comment>
<dbReference type="PROSITE" id="PS00600">
    <property type="entry name" value="AA_TRANSFER_CLASS_3"/>
    <property type="match status" value="1"/>
</dbReference>
<evidence type="ECO:0000313" key="15">
    <source>
        <dbReference type="Proteomes" id="UP001446337"/>
    </source>
</evidence>
<dbReference type="EMBL" id="CP154792">
    <property type="protein sequence ID" value="XAN18267.1"/>
    <property type="molecule type" value="Genomic_DNA"/>
</dbReference>
<dbReference type="InterPro" id="IPR005814">
    <property type="entry name" value="Aminotrans_3"/>
</dbReference>
<keyword evidence="4 11" id="KW-0963">Cytoplasm</keyword>
<dbReference type="STRING" id="32002.BVK87_13915"/>
<dbReference type="InterPro" id="IPR010164">
    <property type="entry name" value="Orn_aminotrans"/>
</dbReference>
<comment type="function">
    <text evidence="11">Catalyzes the interconversion of ornithine to glutamate semialdehyde.</text>
</comment>
<dbReference type="Gene3D" id="3.90.1150.10">
    <property type="entry name" value="Aspartate Aminotransferase, domain 1"/>
    <property type="match status" value="1"/>
</dbReference>
<dbReference type="CDD" id="cd00610">
    <property type="entry name" value="OAT_like"/>
    <property type="match status" value="1"/>
</dbReference>
<dbReference type="FunFam" id="3.40.640.10:FF:000011">
    <property type="entry name" value="Ornithine aminotransferase"/>
    <property type="match status" value="1"/>
</dbReference>
<accession>A0A427WMH5</accession>
<evidence type="ECO:0000313" key="12">
    <source>
        <dbReference type="EMBL" id="QKQ47483.1"/>
    </source>
</evidence>
<comment type="pathway">
    <text evidence="2 11">Amino-acid biosynthesis; L-proline biosynthesis; L-glutamate 5-semialdehyde from L-ornithine: step 1/1.</text>
</comment>
<comment type="cofactor">
    <cofactor evidence="1 11">
        <name>pyridoxal 5'-phosphate</name>
        <dbReference type="ChEBI" id="CHEBI:597326"/>
    </cofactor>
</comment>
<comment type="catalytic activity">
    <reaction evidence="11">
        <text>a 2-oxocarboxylate + L-ornithine = L-glutamate 5-semialdehyde + an L-alpha-amino acid</text>
        <dbReference type="Rhea" id="RHEA:13877"/>
        <dbReference type="ChEBI" id="CHEBI:35179"/>
        <dbReference type="ChEBI" id="CHEBI:46911"/>
        <dbReference type="ChEBI" id="CHEBI:58066"/>
        <dbReference type="ChEBI" id="CHEBI:59869"/>
        <dbReference type="EC" id="2.6.1.13"/>
    </reaction>
</comment>
<dbReference type="PANTHER" id="PTHR11986:SF18">
    <property type="entry name" value="ORNITHINE AMINOTRANSFERASE, MITOCHONDRIAL"/>
    <property type="match status" value="1"/>
</dbReference>